<feature type="compositionally biased region" description="Polar residues" evidence="1">
    <location>
        <begin position="190"/>
        <end position="203"/>
    </location>
</feature>
<comment type="caution">
    <text evidence="2">The sequence shown here is derived from an EMBL/GenBank/DDBJ whole genome shotgun (WGS) entry which is preliminary data.</text>
</comment>
<protein>
    <recommendedName>
        <fullName evidence="4">MarR family transcriptional regulator</fullName>
    </recommendedName>
</protein>
<dbReference type="RefSeq" id="WP_380563574.1">
    <property type="nucleotide sequence ID" value="NZ_JBEUKS010000002.1"/>
</dbReference>
<evidence type="ECO:0000313" key="2">
    <source>
        <dbReference type="EMBL" id="MFC1437981.1"/>
    </source>
</evidence>
<feature type="compositionally biased region" description="Low complexity" evidence="1">
    <location>
        <begin position="117"/>
        <end position="126"/>
    </location>
</feature>
<dbReference type="Proteomes" id="UP001592581">
    <property type="component" value="Unassembled WGS sequence"/>
</dbReference>
<organism evidence="2 3">
    <name type="scientific">Streptacidiphilus jeojiensis</name>
    <dbReference type="NCBI Taxonomy" id="3229225"/>
    <lineage>
        <taxon>Bacteria</taxon>
        <taxon>Bacillati</taxon>
        <taxon>Actinomycetota</taxon>
        <taxon>Actinomycetes</taxon>
        <taxon>Kitasatosporales</taxon>
        <taxon>Streptomycetaceae</taxon>
        <taxon>Streptacidiphilus</taxon>
    </lineage>
</organism>
<evidence type="ECO:0000256" key="1">
    <source>
        <dbReference type="SAM" id="MobiDB-lite"/>
    </source>
</evidence>
<dbReference type="EMBL" id="JBEUKS010000002">
    <property type="protein sequence ID" value="MFC1437981.1"/>
    <property type="molecule type" value="Genomic_DNA"/>
</dbReference>
<sequence length="314" mass="32201">MSKSKSKMTSTPAGETPGDDPTRGLTGVPLALAQALLTEPGGAPALLALAAGTSRPTASRVLVAMEAQGLVRREIGERGEGNGRGPDRWYLTAVPTIDVIEQDVTSEPAPDEEGEPPAEGGELLEPFSEEVAVGEAAADTASESGEAKDHDTQQSLTGGGEARRAEGGDGGEAQEQANGCSEGTGVPGDQSEQLDNGRPSTGDSVAPSGSGPVVPPGQPCPTCGHQVRPATQRAVSGRGTRLGQGQLHELALEHMRAHPEQEWTATAVAKDIGRSSGAIANAMATMVNRGEAEMTCAAPRRYRALPHAKPASRE</sequence>
<proteinExistence type="predicted"/>
<feature type="region of interest" description="Disordered" evidence="1">
    <location>
        <begin position="97"/>
        <end position="242"/>
    </location>
</feature>
<keyword evidence="3" id="KW-1185">Reference proteome</keyword>
<evidence type="ECO:0000313" key="3">
    <source>
        <dbReference type="Proteomes" id="UP001592581"/>
    </source>
</evidence>
<evidence type="ECO:0008006" key="4">
    <source>
        <dbReference type="Google" id="ProtNLM"/>
    </source>
</evidence>
<gene>
    <name evidence="2" type="ORF">ABUW04_06890</name>
</gene>
<name>A0ABV6XI88_9ACTN</name>
<feature type="region of interest" description="Disordered" evidence="1">
    <location>
        <begin position="1"/>
        <end position="27"/>
    </location>
</feature>
<reference evidence="2 3" key="1">
    <citation type="submission" date="2024-06" db="EMBL/GenBank/DDBJ databases">
        <authorList>
            <person name="Lee S.D."/>
        </authorList>
    </citation>
    <scope>NUCLEOTIDE SEQUENCE [LARGE SCALE GENOMIC DNA]</scope>
    <source>
        <strain evidence="2 3">N1-10</strain>
    </source>
</reference>
<accession>A0ABV6XI88</accession>